<proteinExistence type="inferred from homology"/>
<comment type="function">
    <text evidence="10">CRISPR (clustered regularly interspaced short palindromic repeat), is an adaptive immune system that provides protection against mobile genetic elements (viruses, transposable elements and conjugative plasmids). CRISPR clusters contain spacers, sequences complementary to antecedent mobile elements, and target invading nucleic acids. CRISPR clusters are transcribed and processed into CRISPR RNA (crRNA). Acts as a dsDNA endonuclease. Involved in the integration of spacer DNA into the CRISPR cassette.</text>
</comment>
<dbReference type="GO" id="GO:0004519">
    <property type="term" value="F:endonuclease activity"/>
    <property type="evidence" value="ECO:0007669"/>
    <property type="project" value="UniProtKB-UniRule"/>
</dbReference>
<evidence type="ECO:0000256" key="10">
    <source>
        <dbReference type="HAMAP-Rule" id="MF_01470"/>
    </source>
</evidence>
<dbReference type="eggNOG" id="COG1518">
    <property type="taxonomic scope" value="Bacteria"/>
</dbReference>
<keyword evidence="8 10" id="KW-0464">Manganese</keyword>
<evidence type="ECO:0000313" key="11">
    <source>
        <dbReference type="EMBL" id="ADP71114.1"/>
    </source>
</evidence>
<evidence type="ECO:0000256" key="6">
    <source>
        <dbReference type="ARBA" id="ARBA00023118"/>
    </source>
</evidence>
<dbReference type="GO" id="GO:0051607">
    <property type="term" value="P:defense response to virus"/>
    <property type="evidence" value="ECO:0007669"/>
    <property type="project" value="UniProtKB-UniRule"/>
</dbReference>
<comment type="cofactor">
    <cofactor evidence="10">
        <name>Mg(2+)</name>
        <dbReference type="ChEBI" id="CHEBI:18420"/>
    </cofactor>
    <cofactor evidence="10">
        <name>Mn(2+)</name>
        <dbReference type="ChEBI" id="CHEBI:29035"/>
    </cofactor>
</comment>
<dbReference type="AlphaFoldDB" id="E3I079"/>
<evidence type="ECO:0000256" key="1">
    <source>
        <dbReference type="ARBA" id="ARBA00022722"/>
    </source>
</evidence>
<dbReference type="PANTHER" id="PTHR34353:SF2">
    <property type="entry name" value="CRISPR-ASSOCIATED ENDONUCLEASE CAS1 1"/>
    <property type="match status" value="1"/>
</dbReference>
<dbReference type="Gene3D" id="1.20.120.920">
    <property type="entry name" value="CRISPR-associated endonuclease Cas1, C-terminal domain"/>
    <property type="match status" value="1"/>
</dbReference>
<feature type="binding site" evidence="10">
    <location>
        <position position="259"/>
    </location>
    <ligand>
        <name>Mn(2+)</name>
        <dbReference type="ChEBI" id="CHEBI:29035"/>
    </ligand>
</feature>
<dbReference type="CDD" id="cd09634">
    <property type="entry name" value="Cas1_I-II-III"/>
    <property type="match status" value="1"/>
</dbReference>
<evidence type="ECO:0000256" key="5">
    <source>
        <dbReference type="ARBA" id="ARBA00022842"/>
    </source>
</evidence>
<comment type="subunit">
    <text evidence="9 10">Homodimer, forms a heterotetramer with a Cas2 homodimer.</text>
</comment>
<dbReference type="HAMAP" id="MF_01470">
    <property type="entry name" value="Cas1"/>
    <property type="match status" value="1"/>
</dbReference>
<dbReference type="NCBIfam" id="TIGR00287">
    <property type="entry name" value="cas1"/>
    <property type="match status" value="1"/>
</dbReference>
<evidence type="ECO:0000313" key="12">
    <source>
        <dbReference type="Proteomes" id="UP000001399"/>
    </source>
</evidence>
<evidence type="ECO:0000256" key="3">
    <source>
        <dbReference type="ARBA" id="ARBA00022759"/>
    </source>
</evidence>
<feature type="binding site" evidence="10">
    <location>
        <position position="191"/>
    </location>
    <ligand>
        <name>Mn(2+)</name>
        <dbReference type="ChEBI" id="CHEBI:29035"/>
    </ligand>
</feature>
<reference evidence="12" key="1">
    <citation type="journal article" date="2011" name="J. Bacteriol.">
        <title>Genome sequences of eight morphologically diverse alphaproteobacteria.</title>
        <authorList>
            <consortium name="US DOE Joint Genome Institute"/>
            <person name="Brown P.J."/>
            <person name="Kysela D.T."/>
            <person name="Buechlein A."/>
            <person name="Hemmerich C."/>
            <person name="Brun Y.V."/>
        </authorList>
    </citation>
    <scope>NUCLEOTIDE SEQUENCE [LARGE SCALE GENOMIC DNA]</scope>
    <source>
        <strain evidence="12">ATCC 17100 / ATH 3.1.1 / DSM 162 / LMG 4299</strain>
    </source>
</reference>
<evidence type="ECO:0000256" key="7">
    <source>
        <dbReference type="ARBA" id="ARBA00023125"/>
    </source>
</evidence>
<dbReference type="Proteomes" id="UP000001399">
    <property type="component" value="Chromosome"/>
</dbReference>
<dbReference type="InterPro" id="IPR050646">
    <property type="entry name" value="Cas1"/>
</dbReference>
<organism evidence="11 12">
    <name type="scientific">Rhodomicrobium vannielii (strain ATCC 17100 / DSM 162 / LMG 4299 / NCIMB 10020 / ATH 3.1.1)</name>
    <dbReference type="NCBI Taxonomy" id="648757"/>
    <lineage>
        <taxon>Bacteria</taxon>
        <taxon>Pseudomonadati</taxon>
        <taxon>Pseudomonadota</taxon>
        <taxon>Alphaproteobacteria</taxon>
        <taxon>Hyphomicrobiales</taxon>
        <taxon>Hyphomicrobiaceae</taxon>
        <taxon>Rhodomicrobium</taxon>
    </lineage>
</organism>
<keyword evidence="12" id="KW-1185">Reference proteome</keyword>
<dbReference type="Pfam" id="PF01867">
    <property type="entry name" value="Cas_Cas1"/>
    <property type="match status" value="1"/>
</dbReference>
<dbReference type="OrthoDB" id="9803119at2"/>
<protein>
    <recommendedName>
        <fullName evidence="10">CRISPR-associated endonuclease Cas1</fullName>
        <ecNumber evidence="10">3.1.-.-</ecNumber>
    </recommendedName>
</protein>
<gene>
    <name evidence="10" type="primary">cas1</name>
    <name evidence="11" type="ordered locus">Rvan_1875</name>
</gene>
<feature type="binding site" evidence="10">
    <location>
        <position position="274"/>
    </location>
    <ligand>
        <name>Mn(2+)</name>
        <dbReference type="ChEBI" id="CHEBI:29035"/>
    </ligand>
</feature>
<keyword evidence="6 10" id="KW-0051">Antiviral defense</keyword>
<dbReference type="GO" id="GO:0016787">
    <property type="term" value="F:hydrolase activity"/>
    <property type="evidence" value="ECO:0007669"/>
    <property type="project" value="UniProtKB-KW"/>
</dbReference>
<dbReference type="EMBL" id="CP002292">
    <property type="protein sequence ID" value="ADP71114.1"/>
    <property type="molecule type" value="Genomic_DNA"/>
</dbReference>
<sequence>MLSWGSFQRLFGSAPPPSDWPPPLSLEEEAEQDIRFSPAAAPVHVLSGAAVVRVNNSTLLVERPGEPVFERPIELVSTLHIHGWARVTGACIGRLTAQGATVVWRGLHGYPVALAQPMHGAGLDIRRAQYFEAAGERGLAIARALISAKIQNMRGLVRRRANIEGRDCLTALAALAKKAKHASRESLLGIEGSATAFYFSAWPHMFAARAGDVEFEVRSRRPPQNAVNATLSYAYAVLSAECVCALAAVGLDPRLGVFHQPRSGRASLALDLMEPFRPLIADQAVLTGFNTGQIRTGDAAEADDGWRLGETGKRTVIDLMEKRLTTAISVSGTEQQVSYREAIGRQARGIATALQTGAGFEALERP</sequence>
<evidence type="ECO:0000256" key="8">
    <source>
        <dbReference type="ARBA" id="ARBA00023211"/>
    </source>
</evidence>
<evidence type="ECO:0000256" key="2">
    <source>
        <dbReference type="ARBA" id="ARBA00022723"/>
    </source>
</evidence>
<keyword evidence="2 10" id="KW-0479">Metal-binding</keyword>
<dbReference type="RefSeq" id="WP_013419504.1">
    <property type="nucleotide sequence ID" value="NC_014664.1"/>
</dbReference>
<evidence type="ECO:0000256" key="4">
    <source>
        <dbReference type="ARBA" id="ARBA00022801"/>
    </source>
</evidence>
<dbReference type="GO" id="GO:0003677">
    <property type="term" value="F:DNA binding"/>
    <property type="evidence" value="ECO:0007669"/>
    <property type="project" value="UniProtKB-KW"/>
</dbReference>
<dbReference type="InterPro" id="IPR002729">
    <property type="entry name" value="CRISPR-assoc_Cas1"/>
</dbReference>
<dbReference type="KEGG" id="rva:Rvan_1875"/>
<keyword evidence="1 10" id="KW-0540">Nuclease</keyword>
<comment type="similarity">
    <text evidence="10">Belongs to the CRISPR-associated endonuclease Cas1 family.</text>
</comment>
<dbReference type="GO" id="GO:0043571">
    <property type="term" value="P:maintenance of CRISPR repeat elements"/>
    <property type="evidence" value="ECO:0007669"/>
    <property type="project" value="UniProtKB-UniRule"/>
</dbReference>
<name>E3I079_RHOVT</name>
<keyword evidence="3 10" id="KW-0255">Endonuclease</keyword>
<dbReference type="InterPro" id="IPR042206">
    <property type="entry name" value="CRISPR-assoc_Cas1_C"/>
</dbReference>
<dbReference type="HOGENOM" id="CLU_052779_1_0_5"/>
<evidence type="ECO:0000256" key="9">
    <source>
        <dbReference type="ARBA" id="ARBA00038592"/>
    </source>
</evidence>
<dbReference type="PANTHER" id="PTHR34353">
    <property type="entry name" value="CRISPR-ASSOCIATED ENDONUCLEASE CAS1 1"/>
    <property type="match status" value="1"/>
</dbReference>
<keyword evidence="5 10" id="KW-0460">Magnesium</keyword>
<dbReference type="EC" id="3.1.-.-" evidence="10"/>
<dbReference type="GO" id="GO:0046872">
    <property type="term" value="F:metal ion binding"/>
    <property type="evidence" value="ECO:0007669"/>
    <property type="project" value="UniProtKB-UniRule"/>
</dbReference>
<keyword evidence="4 10" id="KW-0378">Hydrolase</keyword>
<keyword evidence="7 10" id="KW-0238">DNA-binding</keyword>
<dbReference type="STRING" id="648757.Rvan_1875"/>
<accession>E3I079</accession>